<evidence type="ECO:0000256" key="1">
    <source>
        <dbReference type="SAM" id="MobiDB-lite"/>
    </source>
</evidence>
<keyword evidence="4" id="KW-1185">Reference proteome</keyword>
<feature type="region of interest" description="Disordered" evidence="1">
    <location>
        <begin position="52"/>
        <end position="91"/>
    </location>
</feature>
<evidence type="ECO:0000313" key="4">
    <source>
        <dbReference type="Proteomes" id="UP000291084"/>
    </source>
</evidence>
<dbReference type="Proteomes" id="UP000291084">
    <property type="component" value="Chromosome 2"/>
</dbReference>
<organism evidence="3 4">
    <name type="scientific">Vigna angularis var. angularis</name>
    <dbReference type="NCBI Taxonomy" id="157739"/>
    <lineage>
        <taxon>Eukaryota</taxon>
        <taxon>Viridiplantae</taxon>
        <taxon>Streptophyta</taxon>
        <taxon>Embryophyta</taxon>
        <taxon>Tracheophyta</taxon>
        <taxon>Spermatophyta</taxon>
        <taxon>Magnoliopsida</taxon>
        <taxon>eudicotyledons</taxon>
        <taxon>Gunneridae</taxon>
        <taxon>Pentapetalae</taxon>
        <taxon>rosids</taxon>
        <taxon>fabids</taxon>
        <taxon>Fabales</taxon>
        <taxon>Fabaceae</taxon>
        <taxon>Papilionoideae</taxon>
        <taxon>50 kb inversion clade</taxon>
        <taxon>NPAAA clade</taxon>
        <taxon>indigoferoid/millettioid clade</taxon>
        <taxon>Phaseoleae</taxon>
        <taxon>Vigna</taxon>
    </lineage>
</organism>
<evidence type="ECO:0000313" key="3">
    <source>
        <dbReference type="EMBL" id="BAT78732.1"/>
    </source>
</evidence>
<feature type="transmembrane region" description="Helical" evidence="2">
    <location>
        <begin position="24"/>
        <end position="42"/>
    </location>
</feature>
<protein>
    <submittedName>
        <fullName evidence="3">Uncharacterized protein</fullName>
    </submittedName>
</protein>
<name>A0A0S3RDT3_PHAAN</name>
<keyword evidence="2" id="KW-0472">Membrane</keyword>
<dbReference type="AlphaFoldDB" id="A0A0S3RDT3"/>
<accession>A0A0S3RDT3</accession>
<reference evidence="3 4" key="1">
    <citation type="journal article" date="2015" name="Sci. Rep.">
        <title>The power of single molecule real-time sequencing technology in the de novo assembly of a eukaryotic genome.</title>
        <authorList>
            <person name="Sakai H."/>
            <person name="Naito K."/>
            <person name="Ogiso-Tanaka E."/>
            <person name="Takahashi Y."/>
            <person name="Iseki K."/>
            <person name="Muto C."/>
            <person name="Satou K."/>
            <person name="Teruya K."/>
            <person name="Shiroma A."/>
            <person name="Shimoji M."/>
            <person name="Hirano T."/>
            <person name="Itoh T."/>
            <person name="Kaga A."/>
            <person name="Tomooka N."/>
        </authorList>
    </citation>
    <scope>NUCLEOTIDE SEQUENCE [LARGE SCALE GENOMIC DNA]</scope>
    <source>
        <strain evidence="4">cv. Shumari</strain>
    </source>
</reference>
<keyword evidence="2" id="KW-0812">Transmembrane</keyword>
<dbReference type="EMBL" id="AP015035">
    <property type="protein sequence ID" value="BAT78732.1"/>
    <property type="molecule type" value="Genomic_DNA"/>
</dbReference>
<gene>
    <name evidence="3" type="primary">Vigan.02G145200</name>
    <name evidence="3" type="ORF">VIGAN_02145200</name>
</gene>
<evidence type="ECO:0000256" key="2">
    <source>
        <dbReference type="SAM" id="Phobius"/>
    </source>
</evidence>
<proteinExistence type="predicted"/>
<sequence length="91" mass="9937">MPRGVVCLHEWRSRTETFVPKLAIPYHCIYILCIGMGLTGILRRALCCRRGEGGGGEAVQGSPRRRNPQWDSGGGHAELVEADVGASRCED</sequence>
<keyword evidence="2" id="KW-1133">Transmembrane helix</keyword>